<dbReference type="EMBL" id="MHRM01000009">
    <property type="protein sequence ID" value="OHA24252.1"/>
    <property type="molecule type" value="Genomic_DNA"/>
</dbReference>
<protein>
    <submittedName>
        <fullName evidence="1">Uncharacterized protein</fullName>
    </submittedName>
</protein>
<comment type="caution">
    <text evidence="1">The sequence shown here is derived from an EMBL/GenBank/DDBJ whole genome shotgun (WGS) entry which is preliminary data.</text>
</comment>
<accession>A0A1G2MMM5</accession>
<gene>
    <name evidence="1" type="ORF">A3D50_00735</name>
</gene>
<proteinExistence type="predicted"/>
<dbReference type="Proteomes" id="UP000178413">
    <property type="component" value="Unassembled WGS sequence"/>
</dbReference>
<organism evidence="1 2">
    <name type="scientific">Candidatus Taylorbacteria bacterium RIFCSPHIGHO2_02_FULL_44_12</name>
    <dbReference type="NCBI Taxonomy" id="1802308"/>
    <lineage>
        <taxon>Bacteria</taxon>
        <taxon>Candidatus Tayloriibacteriota</taxon>
    </lineage>
</organism>
<reference evidence="1 2" key="1">
    <citation type="journal article" date="2016" name="Nat. Commun.">
        <title>Thousands of microbial genomes shed light on interconnected biogeochemical processes in an aquifer system.</title>
        <authorList>
            <person name="Anantharaman K."/>
            <person name="Brown C.T."/>
            <person name="Hug L.A."/>
            <person name="Sharon I."/>
            <person name="Castelle C.J."/>
            <person name="Probst A.J."/>
            <person name="Thomas B.C."/>
            <person name="Singh A."/>
            <person name="Wilkins M.J."/>
            <person name="Karaoz U."/>
            <person name="Brodie E.L."/>
            <person name="Williams K.H."/>
            <person name="Hubbard S.S."/>
            <person name="Banfield J.F."/>
        </authorList>
    </citation>
    <scope>NUCLEOTIDE SEQUENCE [LARGE SCALE GENOMIC DNA]</scope>
</reference>
<sequence length="88" mass="9972">MCYSLLNPKIGFQRKEIMPKSKKPVTIKSLSDALRKKLCKVPIQDFVASAVVRDMYRAVDPSGTKNLTRRQAQIVKSFLEILVATAYK</sequence>
<evidence type="ECO:0000313" key="1">
    <source>
        <dbReference type="EMBL" id="OHA24252.1"/>
    </source>
</evidence>
<name>A0A1G2MMM5_9BACT</name>
<evidence type="ECO:0000313" key="2">
    <source>
        <dbReference type="Proteomes" id="UP000178413"/>
    </source>
</evidence>
<dbReference type="AlphaFoldDB" id="A0A1G2MMM5"/>